<dbReference type="InterPro" id="IPR001806">
    <property type="entry name" value="Small_GTPase"/>
</dbReference>
<dbReference type="Proteomes" id="UP000704712">
    <property type="component" value="Unassembled WGS sequence"/>
</dbReference>
<dbReference type="InterPro" id="IPR027417">
    <property type="entry name" value="P-loop_NTPase"/>
</dbReference>
<dbReference type="SMART" id="SM00175">
    <property type="entry name" value="RAB"/>
    <property type="match status" value="1"/>
</dbReference>
<evidence type="ECO:0000313" key="4">
    <source>
        <dbReference type="Proteomes" id="UP000602510"/>
    </source>
</evidence>
<dbReference type="PANTHER" id="PTHR47978">
    <property type="match status" value="1"/>
</dbReference>
<dbReference type="SMART" id="SM00176">
    <property type="entry name" value="RAN"/>
    <property type="match status" value="1"/>
</dbReference>
<dbReference type="AlphaFoldDB" id="A0A833WAS6"/>
<dbReference type="SMART" id="SM00173">
    <property type="entry name" value="RAS"/>
    <property type="match status" value="1"/>
</dbReference>
<keyword evidence="1" id="KW-0547">Nucleotide-binding</keyword>
<proteinExistence type="predicted"/>
<evidence type="ECO:0000313" key="3">
    <source>
        <dbReference type="EMBL" id="KAF4150167.1"/>
    </source>
</evidence>
<dbReference type="Proteomes" id="UP000602510">
    <property type="component" value="Unassembled WGS sequence"/>
</dbReference>
<dbReference type="CDD" id="cd00154">
    <property type="entry name" value="Rab"/>
    <property type="match status" value="1"/>
</dbReference>
<organism evidence="2 4">
    <name type="scientific">Phytophthora infestans</name>
    <name type="common">Potato late blight agent</name>
    <name type="synonym">Botrytis infestans</name>
    <dbReference type="NCBI Taxonomy" id="4787"/>
    <lineage>
        <taxon>Eukaryota</taxon>
        <taxon>Sar</taxon>
        <taxon>Stramenopiles</taxon>
        <taxon>Oomycota</taxon>
        <taxon>Peronosporomycetes</taxon>
        <taxon>Peronosporales</taxon>
        <taxon>Peronosporaceae</taxon>
        <taxon>Phytophthora</taxon>
    </lineage>
</organism>
<sequence length="311" mass="34574">MADYVPCATPPSKGFLSSINPLAIFDDVETLTPREFLRDFYTRQGLHDKLEDVDALVENYGHRMHLLYAELDKKYGTTFCKNPPPVSSETRKAEPVGMHSYRTPTTPKCPGKPPVNKIVLLGNSGVGKTNLIGRLHKGEYNEEFTSTIGVEFLTHAVKVDNVDLKAQIWDTAGQERFHAMMSTYYRKAAGALLVFDVGNRASLLDVERWLDQLLNVAEPGLHATLVGNKCDLPADERAVTAEEARQFAAEHHMAYIETSAKTGQNVNEAFHDIISAIHRARLADSQESYFATIELNSNNPGSSSLFNCKLF</sequence>
<dbReference type="SMART" id="SM00174">
    <property type="entry name" value="RHO"/>
    <property type="match status" value="1"/>
</dbReference>
<dbReference type="GO" id="GO:0003924">
    <property type="term" value="F:GTPase activity"/>
    <property type="evidence" value="ECO:0007669"/>
    <property type="project" value="InterPro"/>
</dbReference>
<dbReference type="SUPFAM" id="SSF52540">
    <property type="entry name" value="P-loop containing nucleoside triphosphate hydrolases"/>
    <property type="match status" value="1"/>
</dbReference>
<dbReference type="Gene3D" id="3.40.50.300">
    <property type="entry name" value="P-loop containing nucleotide triphosphate hydrolases"/>
    <property type="match status" value="1"/>
</dbReference>
<dbReference type="SMART" id="SM00177">
    <property type="entry name" value="ARF"/>
    <property type="match status" value="1"/>
</dbReference>
<dbReference type="PROSITE" id="PS51419">
    <property type="entry name" value="RAB"/>
    <property type="match status" value="1"/>
</dbReference>
<dbReference type="EMBL" id="JAACNO010000094">
    <property type="protein sequence ID" value="KAF4150167.1"/>
    <property type="molecule type" value="Genomic_DNA"/>
</dbReference>
<accession>A0A833WAS6</accession>
<protein>
    <submittedName>
        <fullName evidence="2">Ras family</fullName>
    </submittedName>
</protein>
<gene>
    <name evidence="2" type="ORF">GN244_ATG12171</name>
    <name evidence="3" type="ORF">GN958_ATG00588</name>
</gene>
<dbReference type="PROSITE" id="PS51420">
    <property type="entry name" value="RHO"/>
    <property type="match status" value="1"/>
</dbReference>
<keyword evidence="4" id="KW-1185">Reference proteome</keyword>
<reference evidence="2" key="1">
    <citation type="submission" date="2020-04" db="EMBL/GenBank/DDBJ databases">
        <title>Hybrid Assembly of Korean Phytophthora infestans isolates.</title>
        <authorList>
            <person name="Prokchorchik M."/>
            <person name="Lee Y."/>
            <person name="Seo J."/>
            <person name="Cho J.-H."/>
            <person name="Park Y.-E."/>
            <person name="Jang D.-C."/>
            <person name="Im J.-S."/>
            <person name="Choi J.-G."/>
            <person name="Park H.-J."/>
            <person name="Lee G.-B."/>
            <person name="Lee Y.-G."/>
            <person name="Hong S.-Y."/>
            <person name="Cho K."/>
            <person name="Sohn K.H."/>
        </authorList>
    </citation>
    <scope>NUCLEOTIDE SEQUENCE</scope>
    <source>
        <strain evidence="2">KR_1_A1</strain>
        <strain evidence="3">KR_2_A2</strain>
    </source>
</reference>
<dbReference type="EMBL" id="WSZM01000297">
    <property type="protein sequence ID" value="KAF4035808.1"/>
    <property type="molecule type" value="Genomic_DNA"/>
</dbReference>
<dbReference type="GO" id="GO:0005525">
    <property type="term" value="F:GTP binding"/>
    <property type="evidence" value="ECO:0007669"/>
    <property type="project" value="InterPro"/>
</dbReference>
<dbReference type="NCBIfam" id="TIGR00231">
    <property type="entry name" value="small_GTP"/>
    <property type="match status" value="1"/>
</dbReference>
<evidence type="ECO:0000313" key="2">
    <source>
        <dbReference type="EMBL" id="KAF4035808.1"/>
    </source>
</evidence>
<dbReference type="Pfam" id="PF00071">
    <property type="entry name" value="Ras"/>
    <property type="match status" value="1"/>
</dbReference>
<dbReference type="PRINTS" id="PR00449">
    <property type="entry name" value="RASTRNSFRMNG"/>
</dbReference>
<dbReference type="PROSITE" id="PS51421">
    <property type="entry name" value="RAS"/>
    <property type="match status" value="1"/>
</dbReference>
<comment type="caution">
    <text evidence="2">The sequence shown here is derived from an EMBL/GenBank/DDBJ whole genome shotgun (WGS) entry which is preliminary data.</text>
</comment>
<dbReference type="InterPro" id="IPR005225">
    <property type="entry name" value="Small_GTP-bd"/>
</dbReference>
<evidence type="ECO:0000256" key="1">
    <source>
        <dbReference type="ARBA" id="ARBA00022741"/>
    </source>
</evidence>
<dbReference type="FunFam" id="3.40.50.300:FF:001430">
    <property type="entry name" value="Small GTPase EhRabM3, putative"/>
    <property type="match status" value="1"/>
</dbReference>
<name>A0A833WAS6_PHYIN</name>